<reference evidence="4" key="1">
    <citation type="submission" date="2022-11" db="UniProtKB">
        <authorList>
            <consortium name="WormBaseParasite"/>
        </authorList>
    </citation>
    <scope>IDENTIFICATION</scope>
</reference>
<feature type="compositionally biased region" description="Pro residues" evidence="2">
    <location>
        <begin position="162"/>
        <end position="175"/>
    </location>
</feature>
<dbReference type="AlphaFoldDB" id="A0A914L213"/>
<name>A0A914L213_MELIC</name>
<accession>A0A914L213</accession>
<feature type="compositionally biased region" description="Low complexity" evidence="2">
    <location>
        <begin position="150"/>
        <end position="161"/>
    </location>
</feature>
<feature type="region of interest" description="Disordered" evidence="2">
    <location>
        <begin position="150"/>
        <end position="184"/>
    </location>
</feature>
<keyword evidence="1" id="KW-0175">Coiled coil</keyword>
<dbReference type="WBParaSite" id="Minc3s00183g07011">
    <property type="protein sequence ID" value="Minc3s00183g07011"/>
    <property type="gene ID" value="Minc3s00183g07011"/>
</dbReference>
<proteinExistence type="predicted"/>
<evidence type="ECO:0000256" key="1">
    <source>
        <dbReference type="SAM" id="Coils"/>
    </source>
</evidence>
<dbReference type="Proteomes" id="UP000887563">
    <property type="component" value="Unplaced"/>
</dbReference>
<feature type="coiled-coil region" evidence="1">
    <location>
        <begin position="26"/>
        <end position="60"/>
    </location>
</feature>
<evidence type="ECO:0000256" key="2">
    <source>
        <dbReference type="SAM" id="MobiDB-lite"/>
    </source>
</evidence>
<evidence type="ECO:0000313" key="3">
    <source>
        <dbReference type="Proteomes" id="UP000887563"/>
    </source>
</evidence>
<keyword evidence="3" id="KW-1185">Reference proteome</keyword>
<organism evidence="3 4">
    <name type="scientific">Meloidogyne incognita</name>
    <name type="common">Southern root-knot nematode worm</name>
    <name type="synonym">Oxyuris incognita</name>
    <dbReference type="NCBI Taxonomy" id="6306"/>
    <lineage>
        <taxon>Eukaryota</taxon>
        <taxon>Metazoa</taxon>
        <taxon>Ecdysozoa</taxon>
        <taxon>Nematoda</taxon>
        <taxon>Chromadorea</taxon>
        <taxon>Rhabditida</taxon>
        <taxon>Tylenchina</taxon>
        <taxon>Tylenchomorpha</taxon>
        <taxon>Tylenchoidea</taxon>
        <taxon>Meloidogynidae</taxon>
        <taxon>Meloidogyninae</taxon>
        <taxon>Meloidogyne</taxon>
        <taxon>Meloidogyne incognita group</taxon>
    </lineage>
</organism>
<protein>
    <submittedName>
        <fullName evidence="4">Candidate secreted effector</fullName>
    </submittedName>
</protein>
<evidence type="ECO:0000313" key="4">
    <source>
        <dbReference type="WBParaSite" id="Minc3s00183g07011"/>
    </source>
</evidence>
<sequence length="184" mass="21052">MDVEEILNEDLADEGEENELNENLLAEQQILEEENLNNNLIEDENENNLILEEENELNQKIFVDKQQILEEENELNQIILVDEQIFEKEDENIYISTLTSPIITTCENINETSSPYKQDNQHNPLAEEQIGEFKKLVDYSFSSASSTFAPFPTPSLTIEPQSPTPTSPTITPPSPTIEKQQQNK</sequence>